<evidence type="ECO:0000313" key="3">
    <source>
        <dbReference type="Proteomes" id="UP000278962"/>
    </source>
</evidence>
<dbReference type="PANTHER" id="PTHR36124:SF1">
    <property type="entry name" value="ER-BOUND OXYGENASE MPAB_MPAB'_RUBBER OXYGENASE CATALYTIC DOMAIN-CONTAINING PROTEIN"/>
    <property type="match status" value="1"/>
</dbReference>
<evidence type="ECO:0000259" key="1">
    <source>
        <dbReference type="Pfam" id="PF09995"/>
    </source>
</evidence>
<feature type="domain" description="ER-bound oxygenase mpaB/mpaB'/Rubber oxygenase catalytic" evidence="1">
    <location>
        <begin position="43"/>
        <end position="250"/>
    </location>
</feature>
<protein>
    <submittedName>
        <fullName evidence="2">Uncharacterized protein DUF2236</fullName>
    </submittedName>
</protein>
<name>A0A660LA92_9ACTN</name>
<accession>A0A660LA92</accession>
<comment type="caution">
    <text evidence="2">The sequence shown here is derived from an EMBL/GenBank/DDBJ whole genome shotgun (WGS) entry which is preliminary data.</text>
</comment>
<proteinExistence type="predicted"/>
<reference evidence="2 3" key="1">
    <citation type="submission" date="2018-10" db="EMBL/GenBank/DDBJ databases">
        <title>Genomic Encyclopedia of Archaeal and Bacterial Type Strains, Phase II (KMG-II): from individual species to whole genera.</title>
        <authorList>
            <person name="Goeker M."/>
        </authorList>
    </citation>
    <scope>NUCLEOTIDE SEQUENCE [LARGE SCALE GENOMIC DNA]</scope>
    <source>
        <strain evidence="2 3">DSM 14954</strain>
    </source>
</reference>
<gene>
    <name evidence="2" type="ORF">C8N24_0586</name>
</gene>
<dbReference type="PANTHER" id="PTHR36124">
    <property type="match status" value="1"/>
</dbReference>
<dbReference type="Proteomes" id="UP000278962">
    <property type="component" value="Unassembled WGS sequence"/>
</dbReference>
<dbReference type="InterPro" id="IPR018713">
    <property type="entry name" value="MPAB/Lcp_cat_dom"/>
</dbReference>
<keyword evidence="3" id="KW-1185">Reference proteome</keyword>
<evidence type="ECO:0000313" key="2">
    <source>
        <dbReference type="EMBL" id="RKQ90773.1"/>
    </source>
</evidence>
<dbReference type="GO" id="GO:0016491">
    <property type="term" value="F:oxidoreductase activity"/>
    <property type="evidence" value="ECO:0007669"/>
    <property type="project" value="InterPro"/>
</dbReference>
<dbReference type="RefSeq" id="WP_121252890.1">
    <property type="nucleotide sequence ID" value="NZ_RBIL01000001.1"/>
</dbReference>
<dbReference type="OrthoDB" id="836517at2"/>
<dbReference type="AlphaFoldDB" id="A0A660LA92"/>
<dbReference type="EMBL" id="RBIL01000001">
    <property type="protein sequence ID" value="RKQ90773.1"/>
    <property type="molecule type" value="Genomic_DNA"/>
</dbReference>
<sequence>MPVVRRDHWQREIARMDPAADYAEIYRLLGAHEFPWDLTQSLGLALYRTYAVPTIGELLSRTGEFERRTHKRYADTGLILEAVIQHGFGSPTGRAALRRMNQMHGAYAISNEDMRYVLSTFVVVPTRWIARFGYRPLSEVERVASTNYYRELGRHMNIKAIPETYDAFATLLDEYEREHFAFSPGGRAVSDATLRLLVGFYPRPLRELLRRVTLTLLDDPLRAAFRYPDPGARARALAVGGLRARAALIRRLPARREPLYVHQRREFAIYSEGYRVEDLGTFPERR</sequence>
<organism evidence="2 3">
    <name type="scientific">Solirubrobacter pauli</name>
    <dbReference type="NCBI Taxonomy" id="166793"/>
    <lineage>
        <taxon>Bacteria</taxon>
        <taxon>Bacillati</taxon>
        <taxon>Actinomycetota</taxon>
        <taxon>Thermoleophilia</taxon>
        <taxon>Solirubrobacterales</taxon>
        <taxon>Solirubrobacteraceae</taxon>
        <taxon>Solirubrobacter</taxon>
    </lineage>
</organism>
<dbReference type="Pfam" id="PF09995">
    <property type="entry name" value="MPAB_Lcp_cat"/>
    <property type="match status" value="1"/>
</dbReference>
<dbReference type="InterPro" id="IPR046366">
    <property type="entry name" value="MPAB"/>
</dbReference>